<dbReference type="InParanoid" id="F0XIJ8"/>
<organism evidence="3">
    <name type="scientific">Grosmannia clavigera (strain kw1407 / UAMH 11150)</name>
    <name type="common">Blue stain fungus</name>
    <name type="synonym">Graphiocladiella clavigera</name>
    <dbReference type="NCBI Taxonomy" id="655863"/>
    <lineage>
        <taxon>Eukaryota</taxon>
        <taxon>Fungi</taxon>
        <taxon>Dikarya</taxon>
        <taxon>Ascomycota</taxon>
        <taxon>Pezizomycotina</taxon>
        <taxon>Sordariomycetes</taxon>
        <taxon>Sordariomycetidae</taxon>
        <taxon>Ophiostomatales</taxon>
        <taxon>Ophiostomataceae</taxon>
        <taxon>Leptographium</taxon>
    </lineage>
</organism>
<keyword evidence="1" id="KW-1133">Transmembrane helix</keyword>
<dbReference type="STRING" id="655863.F0XIJ8"/>
<dbReference type="GO" id="GO:0006629">
    <property type="term" value="P:lipid metabolic process"/>
    <property type="evidence" value="ECO:0007669"/>
    <property type="project" value="InterPro"/>
</dbReference>
<dbReference type="RefSeq" id="XP_014171949.1">
    <property type="nucleotide sequence ID" value="XM_014316474.1"/>
</dbReference>
<keyword evidence="3" id="KW-1185">Reference proteome</keyword>
<evidence type="ECO:0008006" key="4">
    <source>
        <dbReference type="Google" id="ProtNLM"/>
    </source>
</evidence>
<reference evidence="2 3" key="1">
    <citation type="journal article" date="2011" name="Proc. Natl. Acad. Sci. U.S.A.">
        <title>Genome and transcriptome analyses of the mountain pine beetle-fungal symbiont Grosmannia clavigera, a lodgepole pine pathogen.</title>
        <authorList>
            <person name="DiGuistini S."/>
            <person name="Wang Y."/>
            <person name="Liao N.Y."/>
            <person name="Taylor G."/>
            <person name="Tanguay P."/>
            <person name="Feau N."/>
            <person name="Henrissat B."/>
            <person name="Chan S.K."/>
            <person name="Hesse-Orce U."/>
            <person name="Alamouti S.M."/>
            <person name="Tsui C.K.M."/>
            <person name="Docking R.T."/>
            <person name="Levasseur A."/>
            <person name="Haridas S."/>
            <person name="Robertson G."/>
            <person name="Birol I."/>
            <person name="Holt R.A."/>
            <person name="Marra M.A."/>
            <person name="Hamelin R.C."/>
            <person name="Hirst M."/>
            <person name="Jones S.J.M."/>
            <person name="Bohlmann J."/>
            <person name="Breuil C."/>
        </authorList>
    </citation>
    <scope>NUCLEOTIDE SEQUENCE [LARGE SCALE GENOMIC DNA]</scope>
    <source>
        <strain evidence="3">kw1407 / UAMH 11150</strain>
    </source>
</reference>
<dbReference type="InterPro" id="IPR051057">
    <property type="entry name" value="PI-PLC_domain"/>
</dbReference>
<protein>
    <recommendedName>
        <fullName evidence="4">Tat pathway signal sequence</fullName>
    </recommendedName>
</protein>
<dbReference type="SUPFAM" id="SSF51695">
    <property type="entry name" value="PLC-like phosphodiesterases"/>
    <property type="match status" value="1"/>
</dbReference>
<dbReference type="PROSITE" id="PS50007">
    <property type="entry name" value="PIPLC_X_DOMAIN"/>
    <property type="match status" value="1"/>
</dbReference>
<dbReference type="GO" id="GO:0008081">
    <property type="term" value="F:phosphoric diester hydrolase activity"/>
    <property type="evidence" value="ECO:0007669"/>
    <property type="project" value="InterPro"/>
</dbReference>
<evidence type="ECO:0000256" key="1">
    <source>
        <dbReference type="SAM" id="Phobius"/>
    </source>
</evidence>
<dbReference type="Pfam" id="PF26146">
    <property type="entry name" value="PI-PLC_X"/>
    <property type="match status" value="1"/>
</dbReference>
<keyword evidence="1" id="KW-0812">Transmembrane</keyword>
<keyword evidence="1" id="KW-0472">Membrane</keyword>
<dbReference type="GeneID" id="25979193"/>
<dbReference type="InterPro" id="IPR017946">
    <property type="entry name" value="PLC-like_Pdiesterase_TIM-brl"/>
</dbReference>
<gene>
    <name evidence="2" type="ORF">CMQ_5828</name>
</gene>
<dbReference type="Gene3D" id="3.20.20.190">
    <property type="entry name" value="Phosphatidylinositol (PI) phosphodiesterase"/>
    <property type="match status" value="1"/>
</dbReference>
<dbReference type="eggNOG" id="ENOG502RUV2">
    <property type="taxonomic scope" value="Eukaryota"/>
</dbReference>
<name>F0XIJ8_GROCL</name>
<evidence type="ECO:0000313" key="2">
    <source>
        <dbReference type="EMBL" id="EFX02467.1"/>
    </source>
</evidence>
<dbReference type="Proteomes" id="UP000007796">
    <property type="component" value="Unassembled WGS sequence"/>
</dbReference>
<dbReference type="HOGENOM" id="CLU_037358_0_0_1"/>
<evidence type="ECO:0000313" key="3">
    <source>
        <dbReference type="Proteomes" id="UP000007796"/>
    </source>
</evidence>
<dbReference type="PANTHER" id="PTHR13593:SF140">
    <property type="entry name" value="PLC-LIKE PHOSPHODIESTERASE"/>
    <property type="match status" value="1"/>
</dbReference>
<accession>F0XIJ8</accession>
<proteinExistence type="predicted"/>
<dbReference type="AlphaFoldDB" id="F0XIJ8"/>
<sequence length="343" mass="38419">MKTLSTEDESDDETEDLPVCNGYAELCTRRYGDVTMVGTHNSAFVQRNSLAANQELSVHDQLDDGVRFLQAQMHWARNDLEPHFCHTSCDLLDAGPITDWLGQVKDWVERHPRDVVTILLGNGNYARPEMYAPYIESTGLVDFAYAPSNPPVNLQDWPTLGKMIDSRQRVVMMLDYKADETVYPWLLDEFSYMWETPFDPLINSGIPCSTQRPPNLSDEQASNMLYLLNHNINIEVSLAGQSVLIPAVSIANQTNAATGRNSLGETAEKCREEWTRPPTVLNVDYYNHGHPPGSVFQVAARMNRVTYNTTCCRKARTSGAIHSVALSPAALGLVVIMTVQFFM</sequence>
<dbReference type="PANTHER" id="PTHR13593">
    <property type="match status" value="1"/>
</dbReference>
<feature type="transmembrane region" description="Helical" evidence="1">
    <location>
        <begin position="320"/>
        <end position="342"/>
    </location>
</feature>
<dbReference type="OrthoDB" id="7984201at2759"/>
<dbReference type="EMBL" id="GL629771">
    <property type="protein sequence ID" value="EFX02467.1"/>
    <property type="molecule type" value="Genomic_DNA"/>
</dbReference>